<dbReference type="EMBL" id="JANQDX010000001">
    <property type="protein sequence ID" value="KAL0928477.1"/>
    <property type="molecule type" value="Genomic_DNA"/>
</dbReference>
<dbReference type="InterPro" id="IPR025558">
    <property type="entry name" value="DUF4283"/>
</dbReference>
<keyword evidence="3" id="KW-1185">Reference proteome</keyword>
<accession>A0ABD0W7N8</accession>
<evidence type="ECO:0000313" key="3">
    <source>
        <dbReference type="Proteomes" id="UP001552299"/>
    </source>
</evidence>
<evidence type="ECO:0000259" key="1">
    <source>
        <dbReference type="Pfam" id="PF14111"/>
    </source>
</evidence>
<gene>
    <name evidence="2" type="ORF">M5K25_000361</name>
</gene>
<proteinExistence type="predicted"/>
<organism evidence="2 3">
    <name type="scientific">Dendrobium thyrsiflorum</name>
    <name type="common">Pinecone-like raceme dendrobium</name>
    <name type="synonym">Orchid</name>
    <dbReference type="NCBI Taxonomy" id="117978"/>
    <lineage>
        <taxon>Eukaryota</taxon>
        <taxon>Viridiplantae</taxon>
        <taxon>Streptophyta</taxon>
        <taxon>Embryophyta</taxon>
        <taxon>Tracheophyta</taxon>
        <taxon>Spermatophyta</taxon>
        <taxon>Magnoliopsida</taxon>
        <taxon>Liliopsida</taxon>
        <taxon>Asparagales</taxon>
        <taxon>Orchidaceae</taxon>
        <taxon>Epidendroideae</taxon>
        <taxon>Malaxideae</taxon>
        <taxon>Dendrobiinae</taxon>
        <taxon>Dendrobium</taxon>
    </lineage>
</organism>
<name>A0ABD0W7N8_DENTH</name>
<sequence>MAVKQVNDPGFLNDSFKSRSFVDALSGSPSSGFPNLRQCTFHGLPSLWISEDEILALAAPFQYALVGFFSSLRPSMDAIRRFFFNLKLHADFSVMVLDQSHVLIKLSNDLDYSRIFYHRSYLVNNYFMKITKWSPLLDISIESPVIPIWISFPNLRPHLFSPRILHSLGSMFGRPLKVDSATSVGSRPSLARVLVELDITKNFADKIWLSPNKLGYIQSVEMEVFPAFCDHCKAIGHKRGECQTVSPNPVSDPITVANPLRSVETDAVEIVTGVINGCDDSSHEVLCITGNVVNSVANVDGLAESILGAYDGNPSPIPLVVSTVEAVEVANLMLNSEQVSGLVGGNLEVIELTNSNLIVTVMSPVILSSGSPVGSLVNHVSPVFPPVSLPVLTTPVVGLGGADSKTTISHDDPVIAPVSLPVLTATILDEVAKPAVKLSLPIPSSIPLIVPTVEPVEAPNLMVNAEQASILVEDNLEVSSVAAPVPVPDLTTTTEAILGVVDIHISVVSNEELKSHVAWSLNNSVLLQTNWLEMDEFDLTPYVGKCDDLVVHVNDDMYNFMVGYVMDQAVLYGGDKRKKSKAKKK</sequence>
<reference evidence="2 3" key="1">
    <citation type="journal article" date="2024" name="Plant Biotechnol. J.">
        <title>Dendrobium thyrsiflorum genome and its molecular insights into genes involved in important horticultural traits.</title>
        <authorList>
            <person name="Chen B."/>
            <person name="Wang J.Y."/>
            <person name="Zheng P.J."/>
            <person name="Li K.L."/>
            <person name="Liang Y.M."/>
            <person name="Chen X.F."/>
            <person name="Zhang C."/>
            <person name="Zhao X."/>
            <person name="He X."/>
            <person name="Zhang G.Q."/>
            <person name="Liu Z.J."/>
            <person name="Xu Q."/>
        </authorList>
    </citation>
    <scope>NUCLEOTIDE SEQUENCE [LARGE SCALE GENOMIC DNA]</scope>
    <source>
        <strain evidence="2">GZMU011</strain>
    </source>
</reference>
<protein>
    <recommendedName>
        <fullName evidence="1">DUF4283 domain-containing protein</fullName>
    </recommendedName>
</protein>
<comment type="caution">
    <text evidence="2">The sequence shown here is derived from an EMBL/GenBank/DDBJ whole genome shotgun (WGS) entry which is preliminary data.</text>
</comment>
<dbReference type="Pfam" id="PF14111">
    <property type="entry name" value="DUF4283"/>
    <property type="match status" value="1"/>
</dbReference>
<dbReference type="PANTHER" id="PTHR31286:SF179">
    <property type="entry name" value="RNASE H TYPE-1 DOMAIN-CONTAINING PROTEIN"/>
    <property type="match status" value="1"/>
</dbReference>
<dbReference type="Proteomes" id="UP001552299">
    <property type="component" value="Unassembled WGS sequence"/>
</dbReference>
<dbReference type="PANTHER" id="PTHR31286">
    <property type="entry name" value="GLYCINE-RICH CELL WALL STRUCTURAL PROTEIN 1.8-LIKE"/>
    <property type="match status" value="1"/>
</dbReference>
<dbReference type="InterPro" id="IPR040256">
    <property type="entry name" value="At4g02000-like"/>
</dbReference>
<feature type="domain" description="DUF4283" evidence="1">
    <location>
        <begin position="61"/>
        <end position="137"/>
    </location>
</feature>
<evidence type="ECO:0000313" key="2">
    <source>
        <dbReference type="EMBL" id="KAL0928477.1"/>
    </source>
</evidence>
<dbReference type="AlphaFoldDB" id="A0ABD0W7N8"/>